<protein>
    <submittedName>
        <fullName evidence="1">Uncharacterized protein</fullName>
    </submittedName>
</protein>
<gene>
    <name evidence="1" type="ORF">E6C55_07090</name>
</gene>
<reference evidence="1 2" key="1">
    <citation type="submission" date="2019-04" db="EMBL/GenBank/DDBJ databases">
        <title>Cohnella sp. nov. isolated from preserved vegetables.</title>
        <authorList>
            <person name="Lin S.-Y."/>
            <person name="Hung M.-H."/>
            <person name="Young C.-C."/>
        </authorList>
    </citation>
    <scope>NUCLEOTIDE SEQUENCE [LARGE SCALE GENOMIC DNA]</scope>
    <source>
        <strain evidence="1 2">CC-MHH1044</strain>
    </source>
</reference>
<dbReference type="Gene3D" id="3.30.200.270">
    <property type="match status" value="1"/>
</dbReference>
<proteinExistence type="predicted"/>
<dbReference type="AlphaFoldDB" id="A0A4V3WFY1"/>
<comment type="caution">
    <text evidence="1">The sequence shown here is derived from an EMBL/GenBank/DDBJ whole genome shotgun (WGS) entry which is preliminary data.</text>
</comment>
<organism evidence="1 2">
    <name type="scientific">Cohnella fermenti</name>
    <dbReference type="NCBI Taxonomy" id="2565925"/>
    <lineage>
        <taxon>Bacteria</taxon>
        <taxon>Bacillati</taxon>
        <taxon>Bacillota</taxon>
        <taxon>Bacilli</taxon>
        <taxon>Bacillales</taxon>
        <taxon>Paenibacillaceae</taxon>
        <taxon>Cohnella</taxon>
    </lineage>
</organism>
<accession>A0A4V3WFY1</accession>
<dbReference type="Proteomes" id="UP000310636">
    <property type="component" value="Unassembled WGS sequence"/>
</dbReference>
<dbReference type="EMBL" id="SSOB01000007">
    <property type="protein sequence ID" value="THF82142.1"/>
    <property type="molecule type" value="Genomic_DNA"/>
</dbReference>
<dbReference type="RefSeq" id="WP_136369081.1">
    <property type="nucleotide sequence ID" value="NZ_SSOB01000007.1"/>
</dbReference>
<name>A0A4V3WFY1_9BACL</name>
<dbReference type="OrthoDB" id="2867208at2"/>
<evidence type="ECO:0000313" key="2">
    <source>
        <dbReference type="Proteomes" id="UP000310636"/>
    </source>
</evidence>
<sequence>MEELRQIQGKELLFQQGMLQLLGSILHALLRSGVNSAALLRGGKTITSIRMKQEEPTAWIQDLANAVHAQQVSWDGKQEVYVLALPEGTIKITESVPAMGEHWANPQAGDLPMGPVYGVHDGKLVFLEFMIAQEDFINGVDHTKPCPRSNRRPATCRYSKRLHADGCRILRLGENIQQADHPILSRVFEWTVEMVSYYDTISRYSVPSGPG</sequence>
<evidence type="ECO:0000313" key="1">
    <source>
        <dbReference type="EMBL" id="THF82142.1"/>
    </source>
</evidence>
<keyword evidence="2" id="KW-1185">Reference proteome</keyword>